<dbReference type="InterPro" id="IPR042099">
    <property type="entry name" value="ANL_N_sf"/>
</dbReference>
<gene>
    <name evidence="2" type="ORF">FOXYS1_9537</name>
</gene>
<evidence type="ECO:0000313" key="3">
    <source>
        <dbReference type="Proteomes" id="UP000558688"/>
    </source>
</evidence>
<comment type="caution">
    <text evidence="2">The sequence shown here is derived from an EMBL/GenBank/DDBJ whole genome shotgun (WGS) entry which is preliminary data.</text>
</comment>
<feature type="domain" description="AMP-dependent synthetase/ligase" evidence="1">
    <location>
        <begin position="21"/>
        <end position="189"/>
    </location>
</feature>
<evidence type="ECO:0000259" key="1">
    <source>
        <dbReference type="Pfam" id="PF00501"/>
    </source>
</evidence>
<reference evidence="2" key="1">
    <citation type="submission" date="2020-02" db="EMBL/GenBank/DDBJ databases">
        <title>Identification and distribution of gene clusters putatively required for synthesis of sphingolipid metabolism inhibitors in phylogenetically diverse species of the filamentous fungus Fusarium.</title>
        <authorList>
            <person name="Kim H.-S."/>
            <person name="Busman M."/>
            <person name="Brown D.W."/>
            <person name="Divon H."/>
            <person name="Uhlig S."/>
            <person name="Proctor R.H."/>
        </authorList>
    </citation>
    <scope>NUCLEOTIDE SEQUENCE [LARGE SCALE GENOMIC DNA]</scope>
    <source>
        <strain evidence="2">NRRL 39464</strain>
    </source>
</reference>
<dbReference type="SUPFAM" id="SSF56801">
    <property type="entry name" value="Acetyl-CoA synthetase-like"/>
    <property type="match status" value="1"/>
</dbReference>
<dbReference type="AlphaFoldDB" id="A0A8H5A838"/>
<sequence>MAVGKGTPANCGNRLIPQILDDVASAEPDRIIYSWARSSDLSQGFRHVSARAFTKAIDKTAWLLQRELGVTSEIRAVGYIGPHDLRQILLTFACIKANCAGLFLSPKNSTEGALAVLEAANCNIWVNPTGERPTQLVNDFLQQRPMHVMELPKLDELLPDDESELENVEPFPYTKRWEDAINDTFCILHT</sequence>
<protein>
    <recommendedName>
        <fullName evidence="1">AMP-dependent synthetase/ligase domain-containing protein</fullName>
    </recommendedName>
</protein>
<feature type="non-terminal residue" evidence="2">
    <location>
        <position position="190"/>
    </location>
</feature>
<dbReference type="EMBL" id="JAAFOW010001634">
    <property type="protein sequence ID" value="KAF5259840.1"/>
    <property type="molecule type" value="Genomic_DNA"/>
</dbReference>
<name>A0A8H5A838_FUSOX</name>
<proteinExistence type="predicted"/>
<dbReference type="InterPro" id="IPR000873">
    <property type="entry name" value="AMP-dep_synth/lig_dom"/>
</dbReference>
<dbReference type="Proteomes" id="UP000558688">
    <property type="component" value="Unassembled WGS sequence"/>
</dbReference>
<accession>A0A8H5A838</accession>
<organism evidence="2 3">
    <name type="scientific">Fusarium oxysporum</name>
    <name type="common">Fusarium vascular wilt</name>
    <dbReference type="NCBI Taxonomy" id="5507"/>
    <lineage>
        <taxon>Eukaryota</taxon>
        <taxon>Fungi</taxon>
        <taxon>Dikarya</taxon>
        <taxon>Ascomycota</taxon>
        <taxon>Pezizomycotina</taxon>
        <taxon>Sordariomycetes</taxon>
        <taxon>Hypocreomycetidae</taxon>
        <taxon>Hypocreales</taxon>
        <taxon>Nectriaceae</taxon>
        <taxon>Fusarium</taxon>
        <taxon>Fusarium oxysporum species complex</taxon>
    </lineage>
</organism>
<dbReference type="Pfam" id="PF00501">
    <property type="entry name" value="AMP-binding"/>
    <property type="match status" value="1"/>
</dbReference>
<dbReference type="Gene3D" id="3.40.50.12780">
    <property type="entry name" value="N-terminal domain of ligase-like"/>
    <property type="match status" value="1"/>
</dbReference>
<evidence type="ECO:0000313" key="2">
    <source>
        <dbReference type="EMBL" id="KAF5259840.1"/>
    </source>
</evidence>